<protein>
    <submittedName>
        <fullName evidence="4">EAL domain-containing protein</fullName>
    </submittedName>
</protein>
<dbReference type="SMART" id="SM00052">
    <property type="entry name" value="EAL"/>
    <property type="match status" value="1"/>
</dbReference>
<dbReference type="InterPro" id="IPR035919">
    <property type="entry name" value="EAL_sf"/>
</dbReference>
<reference evidence="6 7" key="1">
    <citation type="journal article" date="2019" name="Nat. Med.">
        <title>A library of human gut bacterial isolates paired with longitudinal multiomics data enables mechanistic microbiome research.</title>
        <authorList>
            <person name="Poyet M."/>
            <person name="Groussin M."/>
            <person name="Gibbons S.M."/>
            <person name="Avila-Pacheco J."/>
            <person name="Jiang X."/>
            <person name="Kearney S.M."/>
            <person name="Perrotta A.R."/>
            <person name="Berdy B."/>
            <person name="Zhao S."/>
            <person name="Lieberman T.D."/>
            <person name="Swanson P.K."/>
            <person name="Smith M."/>
            <person name="Roesemann S."/>
            <person name="Alexander J.E."/>
            <person name="Rich S.A."/>
            <person name="Livny J."/>
            <person name="Vlamakis H."/>
            <person name="Clish C."/>
            <person name="Bullock K."/>
            <person name="Deik A."/>
            <person name="Scott J."/>
            <person name="Pierce K.A."/>
            <person name="Xavier R.J."/>
            <person name="Alm E.J."/>
        </authorList>
    </citation>
    <scope>NUCLEOTIDE SEQUENCE [LARGE SCALE GENOMIC DNA]</scope>
    <source>
        <strain evidence="4 6">BIOML-A4</strain>
        <strain evidence="5 7">BIOML-A5</strain>
    </source>
</reference>
<dbReference type="SMART" id="SM00267">
    <property type="entry name" value="GGDEF"/>
    <property type="match status" value="1"/>
</dbReference>
<dbReference type="PANTHER" id="PTHR33121">
    <property type="entry name" value="CYCLIC DI-GMP PHOSPHODIESTERASE PDEF"/>
    <property type="match status" value="1"/>
</dbReference>
<dbReference type="PROSITE" id="PS50883">
    <property type="entry name" value="EAL"/>
    <property type="match status" value="1"/>
</dbReference>
<dbReference type="InterPro" id="IPR043128">
    <property type="entry name" value="Rev_trsase/Diguanyl_cyclase"/>
</dbReference>
<dbReference type="PROSITE" id="PS50887">
    <property type="entry name" value="GGDEF"/>
    <property type="match status" value="1"/>
</dbReference>
<accession>A0A6N7S5Q7</accession>
<evidence type="ECO:0000259" key="2">
    <source>
        <dbReference type="PROSITE" id="PS50883"/>
    </source>
</evidence>
<dbReference type="SUPFAM" id="SSF141868">
    <property type="entry name" value="EAL domain-like"/>
    <property type="match status" value="1"/>
</dbReference>
<dbReference type="GO" id="GO:0071111">
    <property type="term" value="F:cyclic-guanylate-specific phosphodiesterase activity"/>
    <property type="evidence" value="ECO:0007669"/>
    <property type="project" value="InterPro"/>
</dbReference>
<dbReference type="CDD" id="cd01949">
    <property type="entry name" value="GGDEF"/>
    <property type="match status" value="1"/>
</dbReference>
<dbReference type="InterPro" id="IPR000160">
    <property type="entry name" value="GGDEF_dom"/>
</dbReference>
<feature type="transmembrane region" description="Helical" evidence="1">
    <location>
        <begin position="7"/>
        <end position="26"/>
    </location>
</feature>
<evidence type="ECO:0000313" key="6">
    <source>
        <dbReference type="Proteomes" id="UP000433575"/>
    </source>
</evidence>
<dbReference type="Gene3D" id="3.30.70.270">
    <property type="match status" value="1"/>
</dbReference>
<dbReference type="Proteomes" id="UP000433575">
    <property type="component" value="Unassembled WGS sequence"/>
</dbReference>
<gene>
    <name evidence="5" type="ORF">GKD88_07175</name>
    <name evidence="4" type="ORF">GKE08_07150</name>
</gene>
<dbReference type="NCBIfam" id="TIGR00254">
    <property type="entry name" value="GGDEF"/>
    <property type="match status" value="1"/>
</dbReference>
<evidence type="ECO:0000313" key="7">
    <source>
        <dbReference type="Proteomes" id="UP000480929"/>
    </source>
</evidence>
<proteinExistence type="predicted"/>
<keyword evidence="1" id="KW-0812">Transmembrane</keyword>
<evidence type="ECO:0000313" key="5">
    <source>
        <dbReference type="EMBL" id="MSC32899.1"/>
    </source>
</evidence>
<evidence type="ECO:0000259" key="3">
    <source>
        <dbReference type="PROSITE" id="PS50887"/>
    </source>
</evidence>
<feature type="transmembrane region" description="Helical" evidence="1">
    <location>
        <begin position="145"/>
        <end position="168"/>
    </location>
</feature>
<sequence length="598" mass="68432">MKDKRSLLIYTMIWGVAVLIFVVLFLENLGFAKVINYSGIVRGATQKLVKEELNNEPDDALIQYLDDILEGLQHGGGTYDLTLISARDYQYRLKQMRFAWNAMKEEIAEVRAGKNKDVLYEASQEYFVMADEMVATAESISNRRLVLAIGIFFAYLILSGGFFLLWFFNKQKQLDKVRYVDELTGLANLSGFELSLRTLTDTLNEGELALAYFDLDDFKYVNATYGYAVGDQILSSIGSILAAAYGKDHCARAGNDNFYVCVKLEKECLEKLRRKLRKQLKKTLALDVIDETTITVGACIMNKKDELHDMLDNAMLAHKRAKQSGKGSLVWYDQQLLNRMNQETLLIKQRHAALAQHEFKLYLQPKFEIPSLEVYGAEALVRWSRKDGTQLPPDDFIPLFEENGFIHELDFYMLKQVCRFIRERNLQDHFMISVNFSRVTIHHRDFYEKFHAIVDAYAIPARCLQIEITESAFNGLAKTVLDMLNQLKREGFILSIDDFGSGYSSLNLLNTLMMNEIKIDRVFLNEENERREQIIGLIVDIAATLEIDVICEGVETQADVDMLRRLHCGRGQGFYLSRPLPEQEFADQFLAAPVAAGE</sequence>
<dbReference type="Pfam" id="PF00563">
    <property type="entry name" value="EAL"/>
    <property type="match status" value="1"/>
</dbReference>
<dbReference type="OrthoDB" id="9805474at2"/>
<dbReference type="PANTHER" id="PTHR33121:SF70">
    <property type="entry name" value="SIGNALING PROTEIN YKOW"/>
    <property type="match status" value="1"/>
</dbReference>
<dbReference type="InterPro" id="IPR050706">
    <property type="entry name" value="Cyclic-di-GMP_PDE-like"/>
</dbReference>
<keyword evidence="1" id="KW-0472">Membrane</keyword>
<dbReference type="Proteomes" id="UP000480929">
    <property type="component" value="Unassembled WGS sequence"/>
</dbReference>
<dbReference type="RefSeq" id="WP_154238465.1">
    <property type="nucleotide sequence ID" value="NZ_CALJPI010000313.1"/>
</dbReference>
<name>A0A6N7S5Q7_9FIRM</name>
<dbReference type="InterPro" id="IPR001633">
    <property type="entry name" value="EAL_dom"/>
</dbReference>
<keyword evidence="7" id="KW-1185">Reference proteome</keyword>
<organism evidence="4 6">
    <name type="scientific">Holdemania massiliensis</name>
    <dbReference type="NCBI Taxonomy" id="1468449"/>
    <lineage>
        <taxon>Bacteria</taxon>
        <taxon>Bacillati</taxon>
        <taxon>Bacillota</taxon>
        <taxon>Erysipelotrichia</taxon>
        <taxon>Erysipelotrichales</taxon>
        <taxon>Erysipelotrichaceae</taxon>
        <taxon>Holdemania</taxon>
    </lineage>
</organism>
<keyword evidence="1" id="KW-1133">Transmembrane helix</keyword>
<feature type="domain" description="GGDEF" evidence="3">
    <location>
        <begin position="206"/>
        <end position="334"/>
    </location>
</feature>
<dbReference type="InterPro" id="IPR029787">
    <property type="entry name" value="Nucleotide_cyclase"/>
</dbReference>
<dbReference type="EMBL" id="WKPJ01000008">
    <property type="protein sequence ID" value="MSA89099.1"/>
    <property type="molecule type" value="Genomic_DNA"/>
</dbReference>
<dbReference type="CDD" id="cd01948">
    <property type="entry name" value="EAL"/>
    <property type="match status" value="1"/>
</dbReference>
<dbReference type="SUPFAM" id="SSF55073">
    <property type="entry name" value="Nucleotide cyclase"/>
    <property type="match status" value="1"/>
</dbReference>
<feature type="domain" description="EAL" evidence="2">
    <location>
        <begin position="343"/>
        <end position="593"/>
    </location>
</feature>
<dbReference type="Pfam" id="PF00990">
    <property type="entry name" value="GGDEF"/>
    <property type="match status" value="1"/>
</dbReference>
<evidence type="ECO:0000256" key="1">
    <source>
        <dbReference type="SAM" id="Phobius"/>
    </source>
</evidence>
<evidence type="ECO:0000313" key="4">
    <source>
        <dbReference type="EMBL" id="MSA89099.1"/>
    </source>
</evidence>
<dbReference type="EMBL" id="WKPI01000009">
    <property type="protein sequence ID" value="MSC32899.1"/>
    <property type="molecule type" value="Genomic_DNA"/>
</dbReference>
<dbReference type="AlphaFoldDB" id="A0A6N7S5Q7"/>
<comment type="caution">
    <text evidence="4">The sequence shown here is derived from an EMBL/GenBank/DDBJ whole genome shotgun (WGS) entry which is preliminary data.</text>
</comment>
<dbReference type="Gene3D" id="3.20.20.450">
    <property type="entry name" value="EAL domain"/>
    <property type="match status" value="1"/>
</dbReference>